<keyword evidence="8" id="KW-0067">ATP-binding</keyword>
<dbReference type="Gene3D" id="3.30.200.20">
    <property type="entry name" value="Phosphorylase Kinase, domain 1"/>
    <property type="match status" value="1"/>
</dbReference>
<comment type="caution">
    <text evidence="13">The sequence shown here is derived from an EMBL/GenBank/DDBJ whole genome shotgun (WGS) entry which is preliminary data.</text>
</comment>
<evidence type="ECO:0000256" key="8">
    <source>
        <dbReference type="ARBA" id="ARBA00022840"/>
    </source>
</evidence>
<evidence type="ECO:0000313" key="13">
    <source>
        <dbReference type="EMBL" id="GAA3633507.1"/>
    </source>
</evidence>
<keyword evidence="6" id="KW-0547">Nucleotide-binding</keyword>
<evidence type="ECO:0000256" key="11">
    <source>
        <dbReference type="ARBA" id="ARBA00048679"/>
    </source>
</evidence>
<keyword evidence="5" id="KW-0479">Metal-binding</keyword>
<dbReference type="SMART" id="SM00090">
    <property type="entry name" value="RIO"/>
    <property type="match status" value="1"/>
</dbReference>
<evidence type="ECO:0000259" key="12">
    <source>
        <dbReference type="SMART" id="SM00090"/>
    </source>
</evidence>
<comment type="catalytic activity">
    <reaction evidence="10">
        <text>L-threonyl-[protein] + ATP = O-phospho-L-threonyl-[protein] + ADP + H(+)</text>
        <dbReference type="Rhea" id="RHEA:46608"/>
        <dbReference type="Rhea" id="RHEA-COMP:11060"/>
        <dbReference type="Rhea" id="RHEA-COMP:11605"/>
        <dbReference type="ChEBI" id="CHEBI:15378"/>
        <dbReference type="ChEBI" id="CHEBI:30013"/>
        <dbReference type="ChEBI" id="CHEBI:30616"/>
        <dbReference type="ChEBI" id="CHEBI:61977"/>
        <dbReference type="ChEBI" id="CHEBI:456216"/>
        <dbReference type="EC" id="2.7.11.1"/>
    </reaction>
</comment>
<keyword evidence="4" id="KW-0808">Transferase</keyword>
<evidence type="ECO:0000256" key="7">
    <source>
        <dbReference type="ARBA" id="ARBA00022777"/>
    </source>
</evidence>
<evidence type="ECO:0000256" key="5">
    <source>
        <dbReference type="ARBA" id="ARBA00022723"/>
    </source>
</evidence>
<proteinExistence type="inferred from homology"/>
<evidence type="ECO:0000256" key="10">
    <source>
        <dbReference type="ARBA" id="ARBA00047899"/>
    </source>
</evidence>
<gene>
    <name evidence="13" type="ORF">GCM10022236_40100</name>
</gene>
<organism evidence="13 14">
    <name type="scientific">Microlunatus ginsengisoli</name>
    <dbReference type="NCBI Taxonomy" id="363863"/>
    <lineage>
        <taxon>Bacteria</taxon>
        <taxon>Bacillati</taxon>
        <taxon>Actinomycetota</taxon>
        <taxon>Actinomycetes</taxon>
        <taxon>Propionibacteriales</taxon>
        <taxon>Propionibacteriaceae</taxon>
        <taxon>Microlunatus</taxon>
    </lineage>
</organism>
<evidence type="ECO:0000313" key="14">
    <source>
        <dbReference type="Proteomes" id="UP001501490"/>
    </source>
</evidence>
<feature type="domain" description="RIO kinase" evidence="12">
    <location>
        <begin position="62"/>
        <end position="288"/>
    </location>
</feature>
<dbReference type="EMBL" id="BAABAB010000033">
    <property type="protein sequence ID" value="GAA3633507.1"/>
    <property type="molecule type" value="Genomic_DNA"/>
</dbReference>
<dbReference type="InterPro" id="IPR018934">
    <property type="entry name" value="RIO_dom"/>
</dbReference>
<evidence type="ECO:0000256" key="4">
    <source>
        <dbReference type="ARBA" id="ARBA00022679"/>
    </source>
</evidence>
<dbReference type="Gene3D" id="1.10.510.10">
    <property type="entry name" value="Transferase(Phosphotransferase) domain 1"/>
    <property type="match status" value="1"/>
</dbReference>
<evidence type="ECO:0000256" key="9">
    <source>
        <dbReference type="ARBA" id="ARBA00022842"/>
    </source>
</evidence>
<comment type="similarity">
    <text evidence="1">Belongs to the protein kinase superfamily. RIO-type Ser/Thr kinase family.</text>
</comment>
<dbReference type="Pfam" id="PF01163">
    <property type="entry name" value="RIO1"/>
    <property type="match status" value="1"/>
</dbReference>
<evidence type="ECO:0000256" key="3">
    <source>
        <dbReference type="ARBA" id="ARBA00022527"/>
    </source>
</evidence>
<dbReference type="GO" id="GO:0016301">
    <property type="term" value="F:kinase activity"/>
    <property type="evidence" value="ECO:0007669"/>
    <property type="project" value="UniProtKB-KW"/>
</dbReference>
<sequence length="290" mass="32162">MGSSSTHSFLCSGALLIMSGSLLPDSFFSYVEQADLEPGQRWSTWDAIGVLAGPEPWPDWVITADAAIDSELGILKTGKEADVFLLERATETEAVVLAAKRYRGADHRLFHRDDSYTEGRVVRRSRDRRALAKGTAYGRTVQAGQWALAEFGYLSRFWSEGLPVPYPVQLDETELLLELITTVDGETAPRLAQTRPDADTLAAYWEQLTDAMRLMARMRLTHGDLSAYNILATGERIVLIDLPQAVDLIANPNGMDFLGRDCRNVCSWFAARGLDADAEELLAELVAFCW</sequence>
<dbReference type="SUPFAM" id="SSF56112">
    <property type="entry name" value="Protein kinase-like (PK-like)"/>
    <property type="match status" value="1"/>
</dbReference>
<dbReference type="Proteomes" id="UP001501490">
    <property type="component" value="Unassembled WGS sequence"/>
</dbReference>
<comment type="catalytic activity">
    <reaction evidence="11">
        <text>L-seryl-[protein] + ATP = O-phospho-L-seryl-[protein] + ADP + H(+)</text>
        <dbReference type="Rhea" id="RHEA:17989"/>
        <dbReference type="Rhea" id="RHEA-COMP:9863"/>
        <dbReference type="Rhea" id="RHEA-COMP:11604"/>
        <dbReference type="ChEBI" id="CHEBI:15378"/>
        <dbReference type="ChEBI" id="CHEBI:29999"/>
        <dbReference type="ChEBI" id="CHEBI:30616"/>
        <dbReference type="ChEBI" id="CHEBI:83421"/>
        <dbReference type="ChEBI" id="CHEBI:456216"/>
        <dbReference type="EC" id="2.7.11.1"/>
    </reaction>
</comment>
<evidence type="ECO:0000256" key="6">
    <source>
        <dbReference type="ARBA" id="ARBA00022741"/>
    </source>
</evidence>
<keyword evidence="9" id="KW-0460">Magnesium</keyword>
<evidence type="ECO:0000256" key="1">
    <source>
        <dbReference type="ARBA" id="ARBA00009196"/>
    </source>
</evidence>
<keyword evidence="7 13" id="KW-0418">Kinase</keyword>
<accession>A0ABP7AJX8</accession>
<dbReference type="EC" id="2.7.11.1" evidence="2"/>
<keyword evidence="14" id="KW-1185">Reference proteome</keyword>
<keyword evidence="3" id="KW-0723">Serine/threonine-protein kinase</keyword>
<dbReference type="InterPro" id="IPR051272">
    <property type="entry name" value="RIO-type_Ser/Thr_kinase"/>
</dbReference>
<reference evidence="14" key="1">
    <citation type="journal article" date="2019" name="Int. J. Syst. Evol. Microbiol.">
        <title>The Global Catalogue of Microorganisms (GCM) 10K type strain sequencing project: providing services to taxonomists for standard genome sequencing and annotation.</title>
        <authorList>
            <consortium name="The Broad Institute Genomics Platform"/>
            <consortium name="The Broad Institute Genome Sequencing Center for Infectious Disease"/>
            <person name="Wu L."/>
            <person name="Ma J."/>
        </authorList>
    </citation>
    <scope>NUCLEOTIDE SEQUENCE [LARGE SCALE GENOMIC DNA]</scope>
    <source>
        <strain evidence="14">JCM 16929</strain>
    </source>
</reference>
<protein>
    <recommendedName>
        <fullName evidence="2">non-specific serine/threonine protein kinase</fullName>
        <ecNumber evidence="2">2.7.11.1</ecNumber>
    </recommendedName>
</protein>
<name>A0ABP7AJX8_9ACTN</name>
<dbReference type="PANTHER" id="PTHR45723">
    <property type="entry name" value="SERINE/THREONINE-PROTEIN KINASE RIO1"/>
    <property type="match status" value="1"/>
</dbReference>
<dbReference type="InterPro" id="IPR000687">
    <property type="entry name" value="RIO_kinase"/>
</dbReference>
<evidence type="ECO:0000256" key="2">
    <source>
        <dbReference type="ARBA" id="ARBA00012513"/>
    </source>
</evidence>
<dbReference type="InterPro" id="IPR011009">
    <property type="entry name" value="Kinase-like_dom_sf"/>
</dbReference>